<organism evidence="3 4">
    <name type="scientific">Salipiger bermudensis (strain DSM 26914 / JCM 13377 / KCTC 12554 / HTCC2601)</name>
    <name type="common">Pelagibaca bermudensis</name>
    <dbReference type="NCBI Taxonomy" id="314265"/>
    <lineage>
        <taxon>Bacteria</taxon>
        <taxon>Pseudomonadati</taxon>
        <taxon>Pseudomonadota</taxon>
        <taxon>Alphaproteobacteria</taxon>
        <taxon>Rhodobacterales</taxon>
        <taxon>Roseobacteraceae</taxon>
        <taxon>Salipiger</taxon>
    </lineage>
</organism>
<accession>Q0FMN9</accession>
<dbReference type="STRING" id="314265.R2601_15220"/>
<dbReference type="GO" id="GO:0016020">
    <property type="term" value="C:membrane"/>
    <property type="evidence" value="ECO:0007669"/>
    <property type="project" value="UniProtKB-UniRule"/>
</dbReference>
<evidence type="ECO:0000313" key="3">
    <source>
        <dbReference type="EMBL" id="EAU45486.1"/>
    </source>
</evidence>
<feature type="domain" description="MHYT" evidence="2">
    <location>
        <begin position="1"/>
        <end position="167"/>
    </location>
</feature>
<keyword evidence="1" id="KW-0472">Membrane</keyword>
<dbReference type="AlphaFoldDB" id="Q0FMN9"/>
<proteinExistence type="predicted"/>
<dbReference type="PANTHER" id="PTHR35152">
    <property type="entry name" value="DOMAIN SIGNALLING PROTEIN, PUTATIVE (AFU_ORTHOLOGUE AFUA_5G11310)-RELATED"/>
    <property type="match status" value="1"/>
</dbReference>
<dbReference type="PROSITE" id="PS50924">
    <property type="entry name" value="MHYT"/>
    <property type="match status" value="1"/>
</dbReference>
<keyword evidence="4" id="KW-1185">Reference proteome</keyword>
<evidence type="ECO:0000259" key="2">
    <source>
        <dbReference type="PROSITE" id="PS50924"/>
    </source>
</evidence>
<feature type="transmembrane region" description="Helical" evidence="1">
    <location>
        <begin position="111"/>
        <end position="133"/>
    </location>
</feature>
<gene>
    <name evidence="3" type="ORF">R2601_15220</name>
</gene>
<reference evidence="3 4" key="1">
    <citation type="journal article" date="2010" name="J. Bacteriol.">
        <title>Genome sequences of Pelagibaca bermudensis HTCC2601T and Maritimibacter alkaliphilus HTCC2654T, the type strains of two marine Roseobacter genera.</title>
        <authorList>
            <person name="Thrash J.C."/>
            <person name="Cho J.C."/>
            <person name="Ferriera S."/>
            <person name="Johnson J."/>
            <person name="Vergin K.L."/>
            <person name="Giovannoni S.J."/>
        </authorList>
    </citation>
    <scope>NUCLEOTIDE SEQUENCE [LARGE SCALE GENOMIC DNA]</scope>
    <source>
        <strain evidence="4">DSM 26914 / JCM 13377 / KCTC 12554 / HTCC2601</strain>
    </source>
</reference>
<feature type="transmembrane region" description="Helical" evidence="1">
    <location>
        <begin position="55"/>
        <end position="77"/>
    </location>
</feature>
<feature type="transmembrane region" description="Helical" evidence="1">
    <location>
        <begin position="84"/>
        <end position="105"/>
    </location>
</feature>
<dbReference type="Pfam" id="PF03707">
    <property type="entry name" value="MHYT"/>
    <property type="match status" value="2"/>
</dbReference>
<dbReference type="Proteomes" id="UP000006230">
    <property type="component" value="Unassembled WGS sequence"/>
</dbReference>
<protein>
    <recommendedName>
        <fullName evidence="2">MHYT domain-containing protein</fullName>
    </recommendedName>
</protein>
<dbReference type="eggNOG" id="COG3300">
    <property type="taxonomic scope" value="Bacteria"/>
</dbReference>
<keyword evidence="1" id="KW-0812">Transmembrane</keyword>
<feature type="transmembrane region" description="Helical" evidence="1">
    <location>
        <begin position="184"/>
        <end position="203"/>
    </location>
</feature>
<feature type="transmembrane region" description="Helical" evidence="1">
    <location>
        <begin position="145"/>
        <end position="164"/>
    </location>
</feature>
<evidence type="ECO:0000256" key="1">
    <source>
        <dbReference type="PROSITE-ProRule" id="PRU00244"/>
    </source>
</evidence>
<comment type="caution">
    <text evidence="3">The sequence shown here is derived from an EMBL/GenBank/DDBJ whole genome shotgun (WGS) entry which is preliminary data.</text>
</comment>
<dbReference type="PANTHER" id="PTHR35152:SF1">
    <property type="entry name" value="DOMAIN SIGNALLING PROTEIN, PUTATIVE (AFU_ORTHOLOGUE AFUA_5G11310)-RELATED"/>
    <property type="match status" value="1"/>
</dbReference>
<sequence length="223" mass="23493">MLVLLMRNSDYATLNQRCVVAVWVALVAGVGVWTTHFVAMIGYRPDAALTYDMSLTAISILVGVVLVGLPVAASLFVESEHKRVGLGVVAGLGVAAMHLTGMSALENCLAIYNPMTLLIGIAAGIAGFVLAMLQEGDDMRSQLRKGLGMVAGVCALHFIAMGSVSIDLLEGIAYGIGGKFMSTLVASVSLGVFAVTVIGTMGYRRSLAMRRAGYWGESEFDRL</sequence>
<dbReference type="EMBL" id="AATQ01000026">
    <property type="protein sequence ID" value="EAU45486.1"/>
    <property type="molecule type" value="Genomic_DNA"/>
</dbReference>
<feature type="transmembrane region" description="Helical" evidence="1">
    <location>
        <begin position="20"/>
        <end position="43"/>
    </location>
</feature>
<dbReference type="HOGENOM" id="CLU_1239193_0_0_5"/>
<name>Q0FMN9_SALBH</name>
<dbReference type="InterPro" id="IPR005330">
    <property type="entry name" value="MHYT_dom"/>
</dbReference>
<evidence type="ECO:0000313" key="4">
    <source>
        <dbReference type="Proteomes" id="UP000006230"/>
    </source>
</evidence>
<keyword evidence="1" id="KW-1133">Transmembrane helix</keyword>